<organism evidence="2 3">
    <name type="scientific">Echinicola strongylocentroti</name>
    <dbReference type="NCBI Taxonomy" id="1795355"/>
    <lineage>
        <taxon>Bacteria</taxon>
        <taxon>Pseudomonadati</taxon>
        <taxon>Bacteroidota</taxon>
        <taxon>Cytophagia</taxon>
        <taxon>Cytophagales</taxon>
        <taxon>Cyclobacteriaceae</taxon>
        <taxon>Echinicola</taxon>
    </lineage>
</organism>
<reference evidence="2 3" key="1">
    <citation type="submission" date="2018-06" db="EMBL/GenBank/DDBJ databases">
        <title>Echinicola strongylocentroti sp. nov., isolated from a sea urchin Strongylocentrotus intermedius.</title>
        <authorList>
            <person name="Bae S.S."/>
        </authorList>
    </citation>
    <scope>NUCLEOTIDE SEQUENCE [LARGE SCALE GENOMIC DNA]</scope>
    <source>
        <strain evidence="2 3">MEBiC08714</strain>
    </source>
</reference>
<gene>
    <name evidence="2" type="ORF">DN752_12385</name>
</gene>
<proteinExistence type="predicted"/>
<dbReference type="KEGG" id="est:DN752_12385"/>
<evidence type="ECO:0000313" key="3">
    <source>
        <dbReference type="Proteomes" id="UP000248688"/>
    </source>
</evidence>
<keyword evidence="1" id="KW-0472">Membrane</keyword>
<protein>
    <recommendedName>
        <fullName evidence="4">DUF4221 domain-containing protein</fullName>
    </recommendedName>
</protein>
<keyword evidence="1" id="KW-0812">Transmembrane</keyword>
<dbReference type="Proteomes" id="UP000248688">
    <property type="component" value="Chromosome"/>
</dbReference>
<sequence length="403" mass="45869">MKTGELGFAVNNTEPKLTYDYIFSNFYKIIALFYLFMRYFTCFLLASLLFSCNNNSNEKHVFTSGSLTDLVRDTLWIEKDINTQWLGTDFTYLEKDGKSVLGQFNGHRLLLYDVETGDLLSAQSFKEEGPNGIGSFISGSLISQDSMLFLSSGKQLIVADHGGKVLTRHDLPAHENTVRGSSHYATFVHNPIYLKGNNVTVTDVPFVLKAPMLEYEDWLLQYNMQTGEERYVRFPFPEKYEGFLDDSEFCHYSHAYSESRKEHYISFAADDKLLCIKDGKSYWVDAGSNKTMEFLRGTTEKSGEYIVFNPNPESSQYGTLQYSPWHQVLVRAAKLSVGSEHKVENRSFIVLDKSLTKTAELAFTSNEFSSLGFFTPHGFYLKLAQQESDDKIGYAKIILPGME</sequence>
<dbReference type="AlphaFoldDB" id="A0A2Z4IIA6"/>
<keyword evidence="1" id="KW-1133">Transmembrane helix</keyword>
<keyword evidence="3" id="KW-1185">Reference proteome</keyword>
<feature type="transmembrane region" description="Helical" evidence="1">
    <location>
        <begin position="26"/>
        <end position="50"/>
    </location>
</feature>
<accession>A0A2Z4IIA6</accession>
<dbReference type="Pfam" id="PF13970">
    <property type="entry name" value="DUF4221"/>
    <property type="match status" value="1"/>
</dbReference>
<dbReference type="InterPro" id="IPR025316">
    <property type="entry name" value="DUF4221"/>
</dbReference>
<evidence type="ECO:0000313" key="2">
    <source>
        <dbReference type="EMBL" id="AWW30861.1"/>
    </source>
</evidence>
<name>A0A2Z4IIA6_9BACT</name>
<evidence type="ECO:0008006" key="4">
    <source>
        <dbReference type="Google" id="ProtNLM"/>
    </source>
</evidence>
<dbReference type="OrthoDB" id="817351at2"/>
<evidence type="ECO:0000256" key="1">
    <source>
        <dbReference type="SAM" id="Phobius"/>
    </source>
</evidence>
<dbReference type="EMBL" id="CP030041">
    <property type="protein sequence ID" value="AWW30861.1"/>
    <property type="molecule type" value="Genomic_DNA"/>
</dbReference>